<dbReference type="AlphaFoldDB" id="A0A1D1UYK8"/>
<organism evidence="1 2">
    <name type="scientific">Ramazzottius varieornatus</name>
    <name type="common">Water bear</name>
    <name type="synonym">Tardigrade</name>
    <dbReference type="NCBI Taxonomy" id="947166"/>
    <lineage>
        <taxon>Eukaryota</taxon>
        <taxon>Metazoa</taxon>
        <taxon>Ecdysozoa</taxon>
        <taxon>Tardigrada</taxon>
        <taxon>Eutardigrada</taxon>
        <taxon>Parachela</taxon>
        <taxon>Hypsibioidea</taxon>
        <taxon>Ramazzottiidae</taxon>
        <taxon>Ramazzottius</taxon>
    </lineage>
</organism>
<evidence type="ECO:0000313" key="2">
    <source>
        <dbReference type="Proteomes" id="UP000186922"/>
    </source>
</evidence>
<dbReference type="EMBL" id="BDGG01000002">
    <property type="protein sequence ID" value="GAU92417.1"/>
    <property type="molecule type" value="Genomic_DNA"/>
</dbReference>
<dbReference type="Proteomes" id="UP000186922">
    <property type="component" value="Unassembled WGS sequence"/>
</dbReference>
<protein>
    <submittedName>
        <fullName evidence="1">Uncharacterized protein</fullName>
    </submittedName>
</protein>
<reference evidence="1 2" key="1">
    <citation type="journal article" date="2016" name="Nat. Commun.">
        <title>Extremotolerant tardigrade genome and improved radiotolerance of human cultured cells by tardigrade-unique protein.</title>
        <authorList>
            <person name="Hashimoto T."/>
            <person name="Horikawa D.D."/>
            <person name="Saito Y."/>
            <person name="Kuwahara H."/>
            <person name="Kozuka-Hata H."/>
            <person name="Shin-I T."/>
            <person name="Minakuchi Y."/>
            <person name="Ohishi K."/>
            <person name="Motoyama A."/>
            <person name="Aizu T."/>
            <person name="Enomoto A."/>
            <person name="Kondo K."/>
            <person name="Tanaka S."/>
            <person name="Hara Y."/>
            <person name="Koshikawa S."/>
            <person name="Sagara H."/>
            <person name="Miura T."/>
            <person name="Yokobori S."/>
            <person name="Miyagawa K."/>
            <person name="Suzuki Y."/>
            <person name="Kubo T."/>
            <person name="Oyama M."/>
            <person name="Kohara Y."/>
            <person name="Fujiyama A."/>
            <person name="Arakawa K."/>
            <person name="Katayama T."/>
            <person name="Toyoda A."/>
            <person name="Kunieda T."/>
        </authorList>
    </citation>
    <scope>NUCLEOTIDE SEQUENCE [LARGE SCALE GENOMIC DNA]</scope>
    <source>
        <strain evidence="1 2">YOKOZUNA-1</strain>
    </source>
</reference>
<evidence type="ECO:0000313" key="1">
    <source>
        <dbReference type="EMBL" id="GAU92417.1"/>
    </source>
</evidence>
<accession>A0A1D1UYK8</accession>
<proteinExistence type="predicted"/>
<keyword evidence="2" id="KW-1185">Reference proteome</keyword>
<sequence length="91" mass="10058">MDIVHARKRRRNQRKVDLLGPSREVVVRPLNAILKQPLATFTMFASENVLKTYFGSVGCSCSITNVIVGLAQFFCTGGVSICDPVRKCVTQ</sequence>
<gene>
    <name evidence="1" type="primary">RvY_04500-1</name>
    <name evidence="1" type="synonym">RvY_04500.1</name>
    <name evidence="1" type="ORF">RvY_04500</name>
</gene>
<comment type="caution">
    <text evidence="1">The sequence shown here is derived from an EMBL/GenBank/DDBJ whole genome shotgun (WGS) entry which is preliminary data.</text>
</comment>
<name>A0A1D1UYK8_RAMVA</name>